<protein>
    <recommendedName>
        <fullName evidence="2">SCP domain-containing protein</fullName>
    </recommendedName>
</protein>
<dbReference type="Pfam" id="PF00188">
    <property type="entry name" value="CAP"/>
    <property type="match status" value="1"/>
</dbReference>
<evidence type="ECO:0000313" key="3">
    <source>
        <dbReference type="EMBL" id="KAJ2783052.1"/>
    </source>
</evidence>
<dbReference type="OrthoDB" id="568194at2759"/>
<feature type="signal peptide" evidence="1">
    <location>
        <begin position="1"/>
        <end position="16"/>
    </location>
</feature>
<gene>
    <name evidence="3" type="ORF">GGI15_002725</name>
</gene>
<evidence type="ECO:0000259" key="2">
    <source>
        <dbReference type="Pfam" id="PF00188"/>
    </source>
</evidence>
<evidence type="ECO:0000313" key="4">
    <source>
        <dbReference type="Proteomes" id="UP001140172"/>
    </source>
</evidence>
<dbReference type="InterPro" id="IPR035940">
    <property type="entry name" value="CAP_sf"/>
</dbReference>
<dbReference type="EMBL" id="JANBUM010000156">
    <property type="protein sequence ID" value="KAJ2783052.1"/>
    <property type="molecule type" value="Genomic_DNA"/>
</dbReference>
<feature type="domain" description="SCP" evidence="2">
    <location>
        <begin position="34"/>
        <end position="150"/>
    </location>
</feature>
<reference evidence="3" key="1">
    <citation type="submission" date="2022-07" db="EMBL/GenBank/DDBJ databases">
        <title>Phylogenomic reconstructions and comparative analyses of Kickxellomycotina fungi.</title>
        <authorList>
            <person name="Reynolds N.K."/>
            <person name="Stajich J.E."/>
            <person name="Barry K."/>
            <person name="Grigoriev I.V."/>
            <person name="Crous P."/>
            <person name="Smith M.E."/>
        </authorList>
    </citation>
    <scope>NUCLEOTIDE SEQUENCE</scope>
    <source>
        <strain evidence="3">BCRC 34489</strain>
    </source>
</reference>
<keyword evidence="1" id="KW-0732">Signal</keyword>
<evidence type="ECO:0000256" key="1">
    <source>
        <dbReference type="SAM" id="SignalP"/>
    </source>
</evidence>
<dbReference type="AlphaFoldDB" id="A0A9W8HK03"/>
<sequence length="155" mass="17012">MRIATIIALVAAHCIAAVTPDPPSDDWRAEMLVLVNSVRAAASQPPLKLDDQANVMAQRHSEYQASMDRMTHDDALGSLGDRATRLDIRWSALAENVAVGSQTVKDTMAMWIASPHHYANIVGQYSLVGFGRAASNMTDSRESIYWTQDFIQPQA</sequence>
<accession>A0A9W8HK03</accession>
<keyword evidence="4" id="KW-1185">Reference proteome</keyword>
<dbReference type="Gene3D" id="3.40.33.10">
    <property type="entry name" value="CAP"/>
    <property type="match status" value="1"/>
</dbReference>
<dbReference type="CDD" id="cd05379">
    <property type="entry name" value="CAP_bacterial"/>
    <property type="match status" value="1"/>
</dbReference>
<proteinExistence type="predicted"/>
<feature type="chain" id="PRO_5040954094" description="SCP domain-containing protein" evidence="1">
    <location>
        <begin position="17"/>
        <end position="155"/>
    </location>
</feature>
<organism evidence="3 4">
    <name type="scientific">Coemansia interrupta</name>
    <dbReference type="NCBI Taxonomy" id="1126814"/>
    <lineage>
        <taxon>Eukaryota</taxon>
        <taxon>Fungi</taxon>
        <taxon>Fungi incertae sedis</taxon>
        <taxon>Zoopagomycota</taxon>
        <taxon>Kickxellomycotina</taxon>
        <taxon>Kickxellomycetes</taxon>
        <taxon>Kickxellales</taxon>
        <taxon>Kickxellaceae</taxon>
        <taxon>Coemansia</taxon>
    </lineage>
</organism>
<dbReference type="InterPro" id="IPR014044">
    <property type="entry name" value="CAP_dom"/>
</dbReference>
<dbReference type="Proteomes" id="UP001140172">
    <property type="component" value="Unassembled WGS sequence"/>
</dbReference>
<comment type="caution">
    <text evidence="3">The sequence shown here is derived from an EMBL/GenBank/DDBJ whole genome shotgun (WGS) entry which is preliminary data.</text>
</comment>
<dbReference type="SUPFAM" id="SSF55797">
    <property type="entry name" value="PR-1-like"/>
    <property type="match status" value="1"/>
</dbReference>
<name>A0A9W8HK03_9FUNG</name>
<dbReference type="PANTHER" id="PTHR31157">
    <property type="entry name" value="SCP DOMAIN-CONTAINING PROTEIN"/>
    <property type="match status" value="1"/>
</dbReference>
<dbReference type="PANTHER" id="PTHR31157:SF1">
    <property type="entry name" value="SCP DOMAIN-CONTAINING PROTEIN"/>
    <property type="match status" value="1"/>
</dbReference>